<feature type="compositionally biased region" description="Low complexity" evidence="4">
    <location>
        <begin position="354"/>
        <end position="363"/>
    </location>
</feature>
<proteinExistence type="predicted"/>
<name>A0A8K9VDV3_ONCMY</name>
<feature type="compositionally biased region" description="Basic and acidic residues" evidence="4">
    <location>
        <begin position="267"/>
        <end position="291"/>
    </location>
</feature>
<feature type="domain" description="Glycosyl hydrolases family 22 (GH22)" evidence="5">
    <location>
        <begin position="508"/>
        <end position="526"/>
    </location>
</feature>
<dbReference type="InterPro" id="IPR001916">
    <property type="entry name" value="Glyco_hydro_22"/>
</dbReference>
<dbReference type="EC" id="3.2.1.17" evidence="1"/>
<evidence type="ECO:0000256" key="4">
    <source>
        <dbReference type="SAM" id="MobiDB-lite"/>
    </source>
</evidence>
<dbReference type="AlphaFoldDB" id="A0A8K9VDV3"/>
<evidence type="ECO:0000259" key="5">
    <source>
        <dbReference type="PROSITE" id="PS00128"/>
    </source>
</evidence>
<feature type="compositionally biased region" description="Basic residues" evidence="4">
    <location>
        <begin position="95"/>
        <end position="109"/>
    </location>
</feature>
<accession>A0A8K9VDV3</accession>
<dbReference type="InterPro" id="IPR023346">
    <property type="entry name" value="Lysozyme-like_dom_sf"/>
</dbReference>
<dbReference type="GO" id="GO:0042742">
    <property type="term" value="P:defense response to bacterium"/>
    <property type="evidence" value="ECO:0007669"/>
    <property type="project" value="UniProtKB-KW"/>
</dbReference>
<evidence type="ECO:0000313" key="7">
    <source>
        <dbReference type="Proteomes" id="UP000694395"/>
    </source>
</evidence>
<sequence length="569" mass="63948">MEGTRGWPSDQQHFLKMMHLPRITKRTQSPHRETVSPVLSYYSEPAYLQHRKDVTRDLAPLPGATRRGALDEEDQEETLSLRSMPSMRSTLSHASKVKRSRGFPKRHTIPKLRLPPVTKIHPDPRASLELRGTGYLRCSRLPPIIKSTRTHEPLHQERPPGPAGYRKDKPDRDNMKMQMLVVLAVAALVPSLSEGRILSKCELKNLLEKEALKFNMTGGAGVKNLTNNDFVAKIVCLVEKASGFNTSFVTAWRDDDGPDVLPTRPAKVNDRHRPEPPPRRGKRHAGDDVDPTHPANNDNHPTRPPRPNYPTRLTLPNRPEQPPKRGKRHAGDDVDPTHPANNDNHPTRPPRPNNPTRLTLPNRPEQPPKRGKRHAGDDVDPTHPANNDNHPTRPPRPNYPTRLTLPNRPEQPPKRGKRHAGDDVDPTHPANNDNHPTRPPRPNNPTRLTLPTRPEQPPKRGKRHAGNHFTSGEESSSEEETMGTLYGLFQLSDRVICSSGSTPSLNLCQMNCSALIDDDISDDFNCVKTIKQTMESGRGQQTKALKRMINLLFQKECVATVASSYFSKC</sequence>
<reference evidence="6" key="2">
    <citation type="submission" date="2025-08" db="UniProtKB">
        <authorList>
            <consortium name="Ensembl"/>
        </authorList>
    </citation>
    <scope>IDENTIFICATION</scope>
</reference>
<dbReference type="InterPro" id="IPR019799">
    <property type="entry name" value="Glyco_hydro_22_CS"/>
</dbReference>
<keyword evidence="2" id="KW-0081">Bacteriolytic enzyme</keyword>
<feature type="compositionally biased region" description="Low complexity" evidence="4">
    <location>
        <begin position="444"/>
        <end position="453"/>
    </location>
</feature>
<evidence type="ECO:0000256" key="1">
    <source>
        <dbReference type="ARBA" id="ARBA00012732"/>
    </source>
</evidence>
<feature type="compositionally biased region" description="Polar residues" evidence="4">
    <location>
        <begin position="78"/>
        <end position="93"/>
    </location>
</feature>
<reference evidence="6" key="3">
    <citation type="submission" date="2025-09" db="UniProtKB">
        <authorList>
            <consortium name="Ensembl"/>
        </authorList>
    </citation>
    <scope>IDENTIFICATION</scope>
</reference>
<dbReference type="Ensembl" id="ENSOMYT00000167024.1">
    <property type="protein sequence ID" value="ENSOMYP00000119991.1"/>
    <property type="gene ID" value="ENSOMYG00000051030.1"/>
</dbReference>
<evidence type="ECO:0000256" key="3">
    <source>
        <dbReference type="ARBA" id="ARBA00023157"/>
    </source>
</evidence>
<feature type="compositionally biased region" description="Basic and acidic residues" evidence="4">
    <location>
        <begin position="149"/>
        <end position="158"/>
    </location>
</feature>
<evidence type="ECO:0000313" key="6">
    <source>
        <dbReference type="Ensembl" id="ENSOMYP00000119991.1"/>
    </source>
</evidence>
<protein>
    <recommendedName>
        <fullName evidence="1">lysozyme</fullName>
        <ecNumber evidence="1">3.2.1.17</ecNumber>
    </recommendedName>
</protein>
<dbReference type="PROSITE" id="PS51348">
    <property type="entry name" value="GLYCOSYL_HYDROL_F22_2"/>
    <property type="match status" value="1"/>
</dbReference>
<dbReference type="SUPFAM" id="SSF53955">
    <property type="entry name" value="Lysozyme-like"/>
    <property type="match status" value="1"/>
</dbReference>
<dbReference type="Proteomes" id="UP000694395">
    <property type="component" value="Chromosome 15"/>
</dbReference>
<dbReference type="Pfam" id="PF00062">
    <property type="entry name" value="Lys"/>
    <property type="match status" value="1"/>
</dbReference>
<dbReference type="GeneTree" id="ENSGT00970000195479"/>
<keyword evidence="2" id="KW-0929">Antimicrobial</keyword>
<dbReference type="GO" id="GO:0003796">
    <property type="term" value="F:lysozyme activity"/>
    <property type="evidence" value="ECO:0007669"/>
    <property type="project" value="UniProtKB-EC"/>
</dbReference>
<dbReference type="PANTHER" id="PTHR11407:SF63">
    <property type="entry name" value="LYSOZYME C"/>
    <property type="match status" value="1"/>
</dbReference>
<keyword evidence="3" id="KW-1015">Disulfide bond</keyword>
<dbReference type="Gene3D" id="1.10.530.10">
    <property type="match status" value="2"/>
</dbReference>
<dbReference type="SMART" id="SM00263">
    <property type="entry name" value="LYZ1"/>
    <property type="match status" value="1"/>
</dbReference>
<dbReference type="PROSITE" id="PS00128">
    <property type="entry name" value="GLYCOSYL_HYDROL_F22_1"/>
    <property type="match status" value="1"/>
</dbReference>
<organism evidence="6 7">
    <name type="scientific">Oncorhynchus mykiss</name>
    <name type="common">Rainbow trout</name>
    <name type="synonym">Salmo gairdneri</name>
    <dbReference type="NCBI Taxonomy" id="8022"/>
    <lineage>
        <taxon>Eukaryota</taxon>
        <taxon>Metazoa</taxon>
        <taxon>Chordata</taxon>
        <taxon>Craniata</taxon>
        <taxon>Vertebrata</taxon>
        <taxon>Euteleostomi</taxon>
        <taxon>Actinopterygii</taxon>
        <taxon>Neopterygii</taxon>
        <taxon>Teleostei</taxon>
        <taxon>Protacanthopterygii</taxon>
        <taxon>Salmoniformes</taxon>
        <taxon>Salmonidae</taxon>
        <taxon>Salmoninae</taxon>
        <taxon>Oncorhynchus</taxon>
    </lineage>
</organism>
<keyword evidence="7" id="KW-1185">Reference proteome</keyword>
<feature type="region of interest" description="Disordered" evidence="4">
    <location>
        <begin position="148"/>
        <end position="171"/>
    </location>
</feature>
<feature type="region of interest" description="Disordered" evidence="4">
    <location>
        <begin position="59"/>
        <end position="109"/>
    </location>
</feature>
<dbReference type="PANTHER" id="PTHR11407">
    <property type="entry name" value="LYSOZYME C"/>
    <property type="match status" value="1"/>
</dbReference>
<evidence type="ECO:0000256" key="2">
    <source>
        <dbReference type="ARBA" id="ARBA00022638"/>
    </source>
</evidence>
<dbReference type="GO" id="GO:0031640">
    <property type="term" value="P:killing of cells of another organism"/>
    <property type="evidence" value="ECO:0007669"/>
    <property type="project" value="UniProtKB-KW"/>
</dbReference>
<reference evidence="6" key="1">
    <citation type="submission" date="2020-07" db="EMBL/GenBank/DDBJ databases">
        <title>A long reads based de novo assembly of the rainbow trout Arlee double haploid line genome.</title>
        <authorList>
            <person name="Gao G."/>
            <person name="Palti Y."/>
        </authorList>
    </citation>
    <scope>NUCLEOTIDE SEQUENCE [LARGE SCALE GENOMIC DNA]</scope>
</reference>
<feature type="region of interest" description="Disordered" evidence="4">
    <location>
        <begin position="249"/>
        <end position="481"/>
    </location>
</feature>